<dbReference type="EMBL" id="CP001931">
    <property type="protein sequence ID" value="ADC89420.1"/>
    <property type="molecule type" value="Genomic_DNA"/>
</dbReference>
<dbReference type="GO" id="GO:0051539">
    <property type="term" value="F:4 iron, 4 sulfur cluster binding"/>
    <property type="evidence" value="ECO:0007669"/>
    <property type="project" value="UniProtKB-KW"/>
</dbReference>
<evidence type="ECO:0000313" key="9">
    <source>
        <dbReference type="Proteomes" id="UP000002043"/>
    </source>
</evidence>
<accession>D3SQI3</accession>
<evidence type="ECO:0000256" key="5">
    <source>
        <dbReference type="ARBA" id="ARBA00023004"/>
    </source>
</evidence>
<dbReference type="AlphaFoldDB" id="D3SQI3"/>
<evidence type="ECO:0000256" key="1">
    <source>
        <dbReference type="ARBA" id="ARBA00001966"/>
    </source>
</evidence>
<dbReference type="InterPro" id="IPR040072">
    <property type="entry name" value="Methyltransferase_A"/>
</dbReference>
<evidence type="ECO:0000256" key="3">
    <source>
        <dbReference type="ARBA" id="ARBA00022691"/>
    </source>
</evidence>
<dbReference type="Proteomes" id="UP000002043">
    <property type="component" value="Chromosome"/>
</dbReference>
<evidence type="ECO:0000256" key="2">
    <source>
        <dbReference type="ARBA" id="ARBA00022485"/>
    </source>
</evidence>
<dbReference type="GO" id="GO:0003824">
    <property type="term" value="F:catalytic activity"/>
    <property type="evidence" value="ECO:0007669"/>
    <property type="project" value="InterPro"/>
</dbReference>
<feature type="domain" description="Radical SAM core" evidence="7">
    <location>
        <begin position="29"/>
        <end position="248"/>
    </location>
</feature>
<comment type="cofactor">
    <cofactor evidence="1">
        <name>[4Fe-4S] cluster</name>
        <dbReference type="ChEBI" id="CHEBI:49883"/>
    </cofactor>
</comment>
<evidence type="ECO:0000256" key="4">
    <source>
        <dbReference type="ARBA" id="ARBA00022723"/>
    </source>
</evidence>
<keyword evidence="2" id="KW-0004">4Fe-4S</keyword>
<keyword evidence="5" id="KW-0408">Iron</keyword>
<protein>
    <submittedName>
        <fullName evidence="8">Radical SAM domain protein</fullName>
    </submittedName>
</protein>
<dbReference type="OrthoDB" id="9793973at2"/>
<dbReference type="InterPro" id="IPR007197">
    <property type="entry name" value="rSAM"/>
</dbReference>
<evidence type="ECO:0000259" key="7">
    <source>
        <dbReference type="PROSITE" id="PS51918"/>
    </source>
</evidence>
<keyword evidence="6" id="KW-0411">Iron-sulfur</keyword>
<dbReference type="GO" id="GO:0030488">
    <property type="term" value="P:tRNA methylation"/>
    <property type="evidence" value="ECO:0007669"/>
    <property type="project" value="TreeGrafter"/>
</dbReference>
<name>D3SQI3_THEAH</name>
<keyword evidence="4" id="KW-0479">Metal-binding</keyword>
<organism evidence="8 9">
    <name type="scientific">Thermocrinis albus (strain DSM 14484 / JCM 11386 / HI 11/12)</name>
    <dbReference type="NCBI Taxonomy" id="638303"/>
    <lineage>
        <taxon>Bacteria</taxon>
        <taxon>Pseudomonadati</taxon>
        <taxon>Aquificota</taxon>
        <taxon>Aquificia</taxon>
        <taxon>Aquificales</taxon>
        <taxon>Aquificaceae</taxon>
        <taxon>Thermocrinis</taxon>
    </lineage>
</organism>
<dbReference type="PROSITE" id="PS51918">
    <property type="entry name" value="RADICAL_SAM"/>
    <property type="match status" value="1"/>
</dbReference>
<dbReference type="InterPro" id="IPR058240">
    <property type="entry name" value="rSAM_sf"/>
</dbReference>
<keyword evidence="9" id="KW-1185">Reference proteome</keyword>
<dbReference type="STRING" id="638303.Thal_0787"/>
<dbReference type="RefSeq" id="WP_012991826.1">
    <property type="nucleotide sequence ID" value="NC_013894.1"/>
</dbReference>
<sequence>MRLLREFRSELNRLYLFQLEDGSRIEAVFYRGDTLCVSTQVGCAVGCAFCLSGSAGLLRNLSEDEIYMQYFLLKPFLPIRRVAFAGIGEPLMNYRNVLGAFERFKREGLGVTFYTTGHPIKHLPSLLDLPHRGVTISLHTLDPSLRKKLLPHAGDLEELIALLKDYSKKISKRKKGKISLAYLLLKGVNDSPEEIKAFGRLVKELGFSATLLYYNDTGMGFQAVTPEEYSKAFLLLRSMGVRVTLSTRYRRDPLGGCGTLTINRDSVGVQ</sequence>
<dbReference type="InterPro" id="IPR013785">
    <property type="entry name" value="Aldolase_TIM"/>
</dbReference>
<dbReference type="PANTHER" id="PTHR30544">
    <property type="entry name" value="23S RRNA METHYLTRANSFERASE"/>
    <property type="match status" value="1"/>
</dbReference>
<dbReference type="GO" id="GO:0070475">
    <property type="term" value="P:rRNA base methylation"/>
    <property type="evidence" value="ECO:0007669"/>
    <property type="project" value="TreeGrafter"/>
</dbReference>
<dbReference type="PANTHER" id="PTHR30544:SF5">
    <property type="entry name" value="RADICAL SAM CORE DOMAIN-CONTAINING PROTEIN"/>
    <property type="match status" value="1"/>
</dbReference>
<dbReference type="GO" id="GO:0046872">
    <property type="term" value="F:metal ion binding"/>
    <property type="evidence" value="ECO:0007669"/>
    <property type="project" value="UniProtKB-KW"/>
</dbReference>
<reference evidence="9" key="1">
    <citation type="journal article" date="2010" name="Stand. Genomic Sci.">
        <title>Complete genome sequence of Thermocrinis albus type strain (HI 11/12T).</title>
        <authorList>
            <person name="Wirth R."/>
            <person name="Sikorski J."/>
            <person name="Brambilla E."/>
            <person name="Misra M."/>
            <person name="Lapidus A."/>
            <person name="Copeland A."/>
            <person name="Nolan M."/>
            <person name="Lucas S."/>
            <person name="Chen F."/>
            <person name="Tice H."/>
            <person name="Cheng J.F."/>
            <person name="Han C."/>
            <person name="Detter J.C."/>
            <person name="Tapia R."/>
            <person name="Bruce D."/>
            <person name="Goodwin L."/>
            <person name="Pitluck S."/>
            <person name="Pati A."/>
            <person name="Anderson I."/>
            <person name="Ivanova N."/>
            <person name="Mavromatis K."/>
            <person name="Mikhailova N."/>
            <person name="Chen A."/>
            <person name="Palaniappan K."/>
            <person name="Bilek Y."/>
            <person name="Hader T."/>
            <person name="Land M."/>
            <person name="Hauser L."/>
            <person name="Chang Y.J."/>
            <person name="Jeffries C.D."/>
            <person name="Tindall B.J."/>
            <person name="Rohde M."/>
            <person name="Goker M."/>
            <person name="Bristow J."/>
            <person name="Eisen J.A."/>
            <person name="Markowitz V."/>
            <person name="Hugenholtz P."/>
            <person name="Kyrpides N.C."/>
            <person name="Klenk H.P."/>
        </authorList>
    </citation>
    <scope>NUCLEOTIDE SEQUENCE [LARGE SCALE GENOMIC DNA]</scope>
    <source>
        <strain evidence="9">DSM 14484 / JCM 11386 / HI 11/12</strain>
    </source>
</reference>
<gene>
    <name evidence="8" type="ordered locus">Thal_0787</name>
</gene>
<keyword evidence="3" id="KW-0949">S-adenosyl-L-methionine</keyword>
<dbReference type="Gene3D" id="3.20.20.70">
    <property type="entry name" value="Aldolase class I"/>
    <property type="match status" value="1"/>
</dbReference>
<dbReference type="eggNOG" id="COG0820">
    <property type="taxonomic scope" value="Bacteria"/>
</dbReference>
<proteinExistence type="predicted"/>
<dbReference type="SUPFAM" id="SSF102114">
    <property type="entry name" value="Radical SAM enzymes"/>
    <property type="match status" value="1"/>
</dbReference>
<dbReference type="KEGG" id="tal:Thal_0787"/>
<evidence type="ECO:0000313" key="8">
    <source>
        <dbReference type="EMBL" id="ADC89420.1"/>
    </source>
</evidence>
<dbReference type="SFLD" id="SFLDS00029">
    <property type="entry name" value="Radical_SAM"/>
    <property type="match status" value="1"/>
</dbReference>
<dbReference type="Pfam" id="PF04055">
    <property type="entry name" value="Radical_SAM"/>
    <property type="match status" value="1"/>
</dbReference>
<dbReference type="HOGENOM" id="CLU_029101_3_3_0"/>
<evidence type="ECO:0000256" key="6">
    <source>
        <dbReference type="ARBA" id="ARBA00023014"/>
    </source>
</evidence>